<dbReference type="Pfam" id="PF25828">
    <property type="entry name" value="CC_Cfap43"/>
    <property type="match status" value="1"/>
</dbReference>
<dbReference type="EMBL" id="CAJNOK010078033">
    <property type="protein sequence ID" value="CAF1677938.1"/>
    <property type="molecule type" value="Genomic_DNA"/>
</dbReference>
<reference evidence="10" key="1">
    <citation type="submission" date="2021-02" db="EMBL/GenBank/DDBJ databases">
        <authorList>
            <person name="Nowell W R."/>
        </authorList>
    </citation>
    <scope>NUCLEOTIDE SEQUENCE</scope>
</reference>
<name>A0A8S2YKD4_9BILA</name>
<dbReference type="Proteomes" id="UP000677228">
    <property type="component" value="Unassembled WGS sequence"/>
</dbReference>
<evidence type="ECO:0000256" key="8">
    <source>
        <dbReference type="ARBA" id="ARBA00023273"/>
    </source>
</evidence>
<keyword evidence="6" id="KW-0175">Coiled coil</keyword>
<evidence type="ECO:0000313" key="11">
    <source>
        <dbReference type="Proteomes" id="UP000682733"/>
    </source>
</evidence>
<evidence type="ECO:0000256" key="4">
    <source>
        <dbReference type="ARBA" id="ARBA00022574"/>
    </source>
</evidence>
<evidence type="ECO:0000313" key="9">
    <source>
        <dbReference type="EMBL" id="CAF1677938.1"/>
    </source>
</evidence>
<keyword evidence="4" id="KW-0853">WD repeat</keyword>
<keyword evidence="5" id="KW-0677">Repeat</keyword>
<dbReference type="GO" id="GO:0060271">
    <property type="term" value="P:cilium assembly"/>
    <property type="evidence" value="ECO:0007669"/>
    <property type="project" value="TreeGrafter"/>
</dbReference>
<dbReference type="EMBL" id="CAJOBA010114871">
    <property type="protein sequence ID" value="CAF4564273.1"/>
    <property type="molecule type" value="Genomic_DNA"/>
</dbReference>
<dbReference type="AlphaFoldDB" id="A0A8S2YKD4"/>
<comment type="subcellular location">
    <subcellularLocation>
        <location evidence="1">Cell projection</location>
        <location evidence="1">Cilium</location>
    </subcellularLocation>
    <subcellularLocation>
        <location evidence="2">Cytoplasm</location>
        <location evidence="2">Cytoskeleton</location>
    </subcellularLocation>
</comment>
<sequence>NEFNVDTSVLYSQFELYTIEQKWTQIALIQDLIYKLKEAFNREFEEVHQKKLQELAKIRERNTRIKQINYDIDDKTQVWEPDLSEKENPNLLFDVKENEVTCFLQFPIIKTNSYLFYI</sequence>
<dbReference type="PANTHER" id="PTHR14885">
    <property type="entry name" value="CILIA- AND FLAGELLA-ASSOCIATED PROTEIN 43-RELATED"/>
    <property type="match status" value="1"/>
</dbReference>
<dbReference type="Proteomes" id="UP000682733">
    <property type="component" value="Unassembled WGS sequence"/>
</dbReference>
<evidence type="ECO:0000256" key="1">
    <source>
        <dbReference type="ARBA" id="ARBA00004138"/>
    </source>
</evidence>
<keyword evidence="8" id="KW-0966">Cell projection</keyword>
<keyword evidence="3" id="KW-0963">Cytoplasm</keyword>
<protein>
    <submittedName>
        <fullName evidence="10">Uncharacterized protein</fullName>
    </submittedName>
</protein>
<dbReference type="PANTHER" id="PTHR14885:SF1">
    <property type="entry name" value="CILIA- AND FLAGELLA-ASSOCIATED PROTEIN 43"/>
    <property type="match status" value="1"/>
</dbReference>
<organism evidence="10 11">
    <name type="scientific">Didymodactylos carnosus</name>
    <dbReference type="NCBI Taxonomy" id="1234261"/>
    <lineage>
        <taxon>Eukaryota</taxon>
        <taxon>Metazoa</taxon>
        <taxon>Spiralia</taxon>
        <taxon>Gnathifera</taxon>
        <taxon>Rotifera</taxon>
        <taxon>Eurotatoria</taxon>
        <taxon>Bdelloidea</taxon>
        <taxon>Philodinida</taxon>
        <taxon>Philodinidae</taxon>
        <taxon>Didymodactylos</taxon>
    </lineage>
</organism>
<evidence type="ECO:0000256" key="6">
    <source>
        <dbReference type="ARBA" id="ARBA00023054"/>
    </source>
</evidence>
<keyword evidence="7" id="KW-0206">Cytoskeleton</keyword>
<gene>
    <name evidence="9" type="ORF">OVA965_LOCUS45960</name>
    <name evidence="10" type="ORF">TMI583_LOCUS50007</name>
</gene>
<comment type="caution">
    <text evidence="10">The sequence shown here is derived from an EMBL/GenBank/DDBJ whole genome shotgun (WGS) entry which is preliminary data.</text>
</comment>
<evidence type="ECO:0000313" key="10">
    <source>
        <dbReference type="EMBL" id="CAF4564273.1"/>
    </source>
</evidence>
<evidence type="ECO:0000256" key="3">
    <source>
        <dbReference type="ARBA" id="ARBA00022490"/>
    </source>
</evidence>
<evidence type="ECO:0000256" key="2">
    <source>
        <dbReference type="ARBA" id="ARBA00004245"/>
    </source>
</evidence>
<feature type="non-terminal residue" evidence="10">
    <location>
        <position position="1"/>
    </location>
</feature>
<evidence type="ECO:0000256" key="5">
    <source>
        <dbReference type="ARBA" id="ARBA00022737"/>
    </source>
</evidence>
<evidence type="ECO:0000256" key="7">
    <source>
        <dbReference type="ARBA" id="ARBA00023212"/>
    </source>
</evidence>
<accession>A0A8S2YKD4</accession>
<dbReference type="GO" id="GO:0005930">
    <property type="term" value="C:axoneme"/>
    <property type="evidence" value="ECO:0007669"/>
    <property type="project" value="TreeGrafter"/>
</dbReference>
<proteinExistence type="predicted"/>